<keyword evidence="4" id="KW-1185">Reference proteome</keyword>
<dbReference type="PANTHER" id="PTHR14326:SF55">
    <property type="entry name" value="CELL CYCLE REGULATED MICROTUBULE ASSOCIATED PROTEIN"/>
    <property type="match status" value="1"/>
</dbReference>
<dbReference type="GO" id="GO:0005819">
    <property type="term" value="C:spindle"/>
    <property type="evidence" value="ECO:0007669"/>
    <property type="project" value="InterPro"/>
</dbReference>
<dbReference type="EMBL" id="JAJSOW010000106">
    <property type="protein sequence ID" value="KAI9161762.1"/>
    <property type="molecule type" value="Genomic_DNA"/>
</dbReference>
<comment type="caution">
    <text evidence="3">The sequence shown here is derived from an EMBL/GenBank/DDBJ whole genome shotgun (WGS) entry which is preliminary data.</text>
</comment>
<dbReference type="GO" id="GO:0030295">
    <property type="term" value="F:protein kinase activator activity"/>
    <property type="evidence" value="ECO:0007669"/>
    <property type="project" value="TreeGrafter"/>
</dbReference>
<organism evidence="3 4">
    <name type="scientific">Acer negundo</name>
    <name type="common">Box elder</name>
    <dbReference type="NCBI Taxonomy" id="4023"/>
    <lineage>
        <taxon>Eukaryota</taxon>
        <taxon>Viridiplantae</taxon>
        <taxon>Streptophyta</taxon>
        <taxon>Embryophyta</taxon>
        <taxon>Tracheophyta</taxon>
        <taxon>Spermatophyta</taxon>
        <taxon>Magnoliopsida</taxon>
        <taxon>eudicotyledons</taxon>
        <taxon>Gunneridae</taxon>
        <taxon>Pentapetalae</taxon>
        <taxon>rosids</taxon>
        <taxon>malvids</taxon>
        <taxon>Sapindales</taxon>
        <taxon>Sapindaceae</taxon>
        <taxon>Hippocastanoideae</taxon>
        <taxon>Acereae</taxon>
        <taxon>Acer</taxon>
    </lineage>
</organism>
<dbReference type="GO" id="GO:0005880">
    <property type="term" value="C:nuclear microtubule"/>
    <property type="evidence" value="ECO:0007669"/>
    <property type="project" value="TreeGrafter"/>
</dbReference>
<dbReference type="GO" id="GO:0090307">
    <property type="term" value="P:mitotic spindle assembly"/>
    <property type="evidence" value="ECO:0007669"/>
    <property type="project" value="TreeGrafter"/>
</dbReference>
<dbReference type="GO" id="GO:0008017">
    <property type="term" value="F:microtubule binding"/>
    <property type="evidence" value="ECO:0007669"/>
    <property type="project" value="TreeGrafter"/>
</dbReference>
<gene>
    <name evidence="3" type="ORF">LWI28_020473</name>
</gene>
<dbReference type="GO" id="GO:0060236">
    <property type="term" value="P:regulation of mitotic spindle organization"/>
    <property type="evidence" value="ECO:0007669"/>
    <property type="project" value="InterPro"/>
</dbReference>
<dbReference type="PANTHER" id="PTHR14326">
    <property type="entry name" value="TARGETING PROTEIN FOR XKLP2"/>
    <property type="match status" value="1"/>
</dbReference>
<reference evidence="3" key="2">
    <citation type="submission" date="2023-02" db="EMBL/GenBank/DDBJ databases">
        <authorList>
            <person name="Swenson N.G."/>
            <person name="Wegrzyn J.L."/>
            <person name="Mcevoy S.L."/>
        </authorList>
    </citation>
    <scope>NUCLEOTIDE SEQUENCE</scope>
    <source>
        <strain evidence="3">91603</strain>
        <tissue evidence="3">Leaf</tissue>
    </source>
</reference>
<feature type="region of interest" description="Disordered" evidence="1">
    <location>
        <begin position="123"/>
        <end position="142"/>
    </location>
</feature>
<dbReference type="InterPro" id="IPR009675">
    <property type="entry name" value="TPX2_fam"/>
</dbReference>
<evidence type="ECO:0000313" key="3">
    <source>
        <dbReference type="EMBL" id="KAI9161762.1"/>
    </source>
</evidence>
<evidence type="ECO:0000259" key="2">
    <source>
        <dbReference type="Pfam" id="PF12214"/>
    </source>
</evidence>
<evidence type="ECO:0000256" key="1">
    <source>
        <dbReference type="SAM" id="MobiDB-lite"/>
    </source>
</evidence>
<dbReference type="AlphaFoldDB" id="A0AAD5IGD6"/>
<dbReference type="Pfam" id="PF12214">
    <property type="entry name" value="TPX2_importin"/>
    <property type="match status" value="1"/>
</dbReference>
<proteinExistence type="predicted"/>
<dbReference type="InterPro" id="IPR027330">
    <property type="entry name" value="TPX2_central_dom"/>
</dbReference>
<protein>
    <recommendedName>
        <fullName evidence="2">TPX2 central domain-containing protein</fullName>
    </recommendedName>
</protein>
<name>A0AAD5IGD6_ACENE</name>
<sequence length="483" mass="55181">MDFKLEELFTETFVVDDFEFDFDYEYDAPRFYDFTRPETFSEAEEADCWFETASSYPPSPYIIKLNWRYDIHYNPVEIASVSCHSVDGESMTSVGIDSNNTMVFKKSSIDDDNGGMELCDHMGQDVPKSKTKSPVKPSLSRSSTLMKPTASYLAKHDQLQEFYSNHISRRFQKLLLKTDKSSQTSPVVENLATKRQKLEAGYSCKVSHLKHHALFVHKIPKKDDVNSVYARSKVTVPREPNLETAHRAQRYRCKANAESGENAKSKACTFKAHPLNRKILEAPPLPRPKKSSVQLTEFQVFQLRTSERARQHALNKVAPVYDYEYISQIETKDYKRLNSFDTPKKEKCEVKTCKAQSLNRKILSSKGEPSVFGNIKQETAFSLENSMPIDKRCLNEPPADQFSKLSIASEVQANLKSRSKTSVAAIKGSKENAPASFHLEHEMIKAAKDRSPRFFRNQYQCGSGRWITEVGSQINTNRKLDIR</sequence>
<evidence type="ECO:0000313" key="4">
    <source>
        <dbReference type="Proteomes" id="UP001064489"/>
    </source>
</evidence>
<dbReference type="Proteomes" id="UP001064489">
    <property type="component" value="Chromosome 2"/>
</dbReference>
<reference evidence="3" key="1">
    <citation type="journal article" date="2022" name="Plant J.">
        <title>Strategies of tolerance reflected in two North American maple genomes.</title>
        <authorList>
            <person name="McEvoy S.L."/>
            <person name="Sezen U.U."/>
            <person name="Trouern-Trend A."/>
            <person name="McMahon S.M."/>
            <person name="Schaberg P.G."/>
            <person name="Yang J."/>
            <person name="Wegrzyn J.L."/>
            <person name="Swenson N.G."/>
        </authorList>
    </citation>
    <scope>NUCLEOTIDE SEQUENCE</scope>
    <source>
        <strain evidence="3">91603</strain>
    </source>
</reference>
<accession>A0AAD5IGD6</accession>
<feature type="domain" description="TPX2 central" evidence="2">
    <location>
        <begin position="233"/>
        <end position="383"/>
    </location>
</feature>